<feature type="transmembrane region" description="Helical" evidence="1">
    <location>
        <begin position="52"/>
        <end position="70"/>
    </location>
</feature>
<evidence type="ECO:0000313" key="2">
    <source>
        <dbReference type="EMBL" id="HIZ18150.1"/>
    </source>
</evidence>
<protein>
    <submittedName>
        <fullName evidence="2">YcxB family protein</fullName>
    </submittedName>
</protein>
<dbReference type="AlphaFoldDB" id="A0A9D2IPL9"/>
<keyword evidence="1" id="KW-1133">Transmembrane helix</keyword>
<sequence>MSKKTTVRPKDEASEFDDSAYENVLVSATFDYNEASYAHAALLLAPRAKQRLTFASLTSLILMLFCAWNFRDNQVLLYTTAGLAILILFVWSNWERLQGRYARSSTLGLAGGPERRHVVVCDDAVHVQSSTGASDTFPLSDLRTVRYTDEHLVAGFGSRRYVYVPRRALSEGRYRKLAAFLSEHSRH</sequence>
<comment type="caution">
    <text evidence="2">The sequence shown here is derived from an EMBL/GenBank/DDBJ whole genome shotgun (WGS) entry which is preliminary data.</text>
</comment>
<evidence type="ECO:0000256" key="1">
    <source>
        <dbReference type="SAM" id="Phobius"/>
    </source>
</evidence>
<dbReference type="EMBL" id="DXBZ01000062">
    <property type="protein sequence ID" value="HIZ18150.1"/>
    <property type="molecule type" value="Genomic_DNA"/>
</dbReference>
<keyword evidence="1" id="KW-0812">Transmembrane</keyword>
<accession>A0A9D2IPL9</accession>
<evidence type="ECO:0000313" key="3">
    <source>
        <dbReference type="Proteomes" id="UP000824029"/>
    </source>
</evidence>
<dbReference type="Proteomes" id="UP000824029">
    <property type="component" value="Unassembled WGS sequence"/>
</dbReference>
<name>A0A9D2IPL9_9ACTN</name>
<reference evidence="2" key="2">
    <citation type="submission" date="2021-04" db="EMBL/GenBank/DDBJ databases">
        <authorList>
            <person name="Gilroy R."/>
        </authorList>
    </citation>
    <scope>NUCLEOTIDE SEQUENCE</scope>
    <source>
        <strain evidence="2">ChiHecolR3B27-1887</strain>
    </source>
</reference>
<gene>
    <name evidence="2" type="ORF">IAA22_03430</name>
</gene>
<organism evidence="2 3">
    <name type="scientific">Candidatus Olsenella stercoravium</name>
    <dbReference type="NCBI Taxonomy" id="2838713"/>
    <lineage>
        <taxon>Bacteria</taxon>
        <taxon>Bacillati</taxon>
        <taxon>Actinomycetota</taxon>
        <taxon>Coriobacteriia</taxon>
        <taxon>Coriobacteriales</taxon>
        <taxon>Atopobiaceae</taxon>
        <taxon>Olsenella</taxon>
    </lineage>
</organism>
<feature type="transmembrane region" description="Helical" evidence="1">
    <location>
        <begin position="76"/>
        <end position="94"/>
    </location>
</feature>
<reference evidence="2" key="1">
    <citation type="journal article" date="2021" name="PeerJ">
        <title>Extensive microbial diversity within the chicken gut microbiome revealed by metagenomics and culture.</title>
        <authorList>
            <person name="Gilroy R."/>
            <person name="Ravi A."/>
            <person name="Getino M."/>
            <person name="Pursley I."/>
            <person name="Horton D.L."/>
            <person name="Alikhan N.F."/>
            <person name="Baker D."/>
            <person name="Gharbi K."/>
            <person name="Hall N."/>
            <person name="Watson M."/>
            <person name="Adriaenssens E.M."/>
            <person name="Foster-Nyarko E."/>
            <person name="Jarju S."/>
            <person name="Secka A."/>
            <person name="Antonio M."/>
            <person name="Oren A."/>
            <person name="Chaudhuri R.R."/>
            <person name="La Ragione R."/>
            <person name="Hildebrand F."/>
            <person name="Pallen M.J."/>
        </authorList>
    </citation>
    <scope>NUCLEOTIDE SEQUENCE</scope>
    <source>
        <strain evidence="2">ChiHecolR3B27-1887</strain>
    </source>
</reference>
<proteinExistence type="predicted"/>
<keyword evidence="1" id="KW-0472">Membrane</keyword>